<accession>A0A7K3WP45</accession>
<dbReference type="EMBL" id="JAAGVY010000004">
    <property type="protein sequence ID" value="NEN22632.1"/>
    <property type="molecule type" value="Genomic_DNA"/>
</dbReference>
<dbReference type="Gene3D" id="2.180.10.10">
    <property type="entry name" value="RHS repeat-associated core"/>
    <property type="match status" value="1"/>
</dbReference>
<reference evidence="1 2" key="1">
    <citation type="submission" date="2020-02" db="EMBL/GenBank/DDBJ databases">
        <title>Out from the shadows clarifying the taxonomy of the family Cryomorphaceae and related taxa by utilizing the GTDB taxonomic framework.</title>
        <authorList>
            <person name="Bowman J.P."/>
        </authorList>
    </citation>
    <scope>NUCLEOTIDE SEQUENCE [LARGE SCALE GENOMIC DNA]</scope>
    <source>
        <strain evidence="1 2">QSSC 1-22</strain>
    </source>
</reference>
<name>A0A7K3WP45_9FLAO</name>
<comment type="caution">
    <text evidence="1">The sequence shown here is derived from an EMBL/GenBank/DDBJ whole genome shotgun (WGS) entry which is preliminary data.</text>
</comment>
<dbReference type="AlphaFoldDB" id="A0A7K3WP45"/>
<evidence type="ECO:0008006" key="3">
    <source>
        <dbReference type="Google" id="ProtNLM"/>
    </source>
</evidence>
<evidence type="ECO:0000313" key="1">
    <source>
        <dbReference type="EMBL" id="NEN22632.1"/>
    </source>
</evidence>
<dbReference type="RefSeq" id="WP_163283356.1">
    <property type="nucleotide sequence ID" value="NZ_JAAGVY010000004.1"/>
</dbReference>
<gene>
    <name evidence="1" type="ORF">G3O08_03820</name>
</gene>
<proteinExistence type="predicted"/>
<dbReference type="Proteomes" id="UP000486602">
    <property type="component" value="Unassembled WGS sequence"/>
</dbReference>
<sequence length="378" mass="42663">MTHLRGETRQINHYYPYGLSISGLGNSSDEYLNKYTSKELQTGEFEPAVSTGLEMFDFHARFYDPQLGRWFTPDPAEQFHNPYLAMGRTKREESLRGSDLASGQPAREAVMCVDPDGEFVLGIGRGFLDAVFSEGLELWNADQDYVRDAWREADPTLKGTAGNNSVRTWWGLFQGDGKQILSRFTWELPQTILGYNSAQLANTLGNVESVEYYDGATVVSGNNKNLVWNLGGQAVTMGSYIIGGSKLEASTDNDLLRHEYGHYLQSQEVGPIYITKFGIPSLLSIDGSHDYHPVEQDANIRGLKYFRKKDGSNPWNTTSYPILGFDDTTPYSSANNQQALKAGRIRTTGWDYLPGWRFLPQTIYYTIKYRQEQKENTP</sequence>
<keyword evidence="2" id="KW-1185">Reference proteome</keyword>
<protein>
    <recommendedName>
        <fullName evidence="3">RHS repeat-associated core domain-containing protein</fullName>
    </recommendedName>
</protein>
<evidence type="ECO:0000313" key="2">
    <source>
        <dbReference type="Proteomes" id="UP000486602"/>
    </source>
</evidence>
<organism evidence="1 2">
    <name type="scientific">Cryomorpha ignava</name>
    <dbReference type="NCBI Taxonomy" id="101383"/>
    <lineage>
        <taxon>Bacteria</taxon>
        <taxon>Pseudomonadati</taxon>
        <taxon>Bacteroidota</taxon>
        <taxon>Flavobacteriia</taxon>
        <taxon>Flavobacteriales</taxon>
        <taxon>Cryomorphaceae</taxon>
        <taxon>Cryomorpha</taxon>
    </lineage>
</organism>